<name>A0A1C7ND81_9FUNG</name>
<sequence length="286" mass="31620">MCRSIHVHDKEANYLVQHPLVKFVNFTGSIAVGKKIRKTIGDSERLVGAGMELGGKDPAYVLPDTDLDFAVENIIDGAFFNSGQCCCSIERCYVHESIYDKFVEKAVALTKGYVLGDPNDQNTTLGPMANIKFAENVRTQIKDALEKGAKALIDTKELFPAEKPDNAYVAPQILVDVNHSMLVMNEETFGPVLGIMKVSSDKEAIELMNDSRYGLTASIWTSSEEKALEIGDQIETGTWFMNRCDYIDPALAWVGAKESGLGFSMSKQGFGQFTRPKSYHLKLSQK</sequence>
<dbReference type="PROSITE" id="PS00687">
    <property type="entry name" value="ALDEHYDE_DEHYDR_GLU"/>
    <property type="match status" value="1"/>
</dbReference>
<organism evidence="6 7">
    <name type="scientific">Choanephora cucurbitarum</name>
    <dbReference type="NCBI Taxonomy" id="101091"/>
    <lineage>
        <taxon>Eukaryota</taxon>
        <taxon>Fungi</taxon>
        <taxon>Fungi incertae sedis</taxon>
        <taxon>Mucoromycota</taxon>
        <taxon>Mucoromycotina</taxon>
        <taxon>Mucoromycetes</taxon>
        <taxon>Mucorales</taxon>
        <taxon>Mucorineae</taxon>
        <taxon>Choanephoraceae</taxon>
        <taxon>Choanephoroideae</taxon>
        <taxon>Choanephora</taxon>
    </lineage>
</organism>
<dbReference type="Pfam" id="PF00171">
    <property type="entry name" value="Aldedh"/>
    <property type="match status" value="1"/>
</dbReference>
<feature type="domain" description="Aldehyde dehydrogenase" evidence="5">
    <location>
        <begin position="12"/>
        <end position="278"/>
    </location>
</feature>
<dbReference type="InterPro" id="IPR015590">
    <property type="entry name" value="Aldehyde_DH_dom"/>
</dbReference>
<dbReference type="InterPro" id="IPR016163">
    <property type="entry name" value="Ald_DH_C"/>
</dbReference>
<dbReference type="SUPFAM" id="SSF53720">
    <property type="entry name" value="ALDH-like"/>
    <property type="match status" value="1"/>
</dbReference>
<evidence type="ECO:0000256" key="2">
    <source>
        <dbReference type="ARBA" id="ARBA00023002"/>
    </source>
</evidence>
<dbReference type="EMBL" id="LUGH01000252">
    <property type="protein sequence ID" value="OBZ87031.1"/>
    <property type="molecule type" value="Genomic_DNA"/>
</dbReference>
<keyword evidence="7" id="KW-1185">Reference proteome</keyword>
<dbReference type="InParanoid" id="A0A1C7ND81"/>
<evidence type="ECO:0000256" key="1">
    <source>
        <dbReference type="ARBA" id="ARBA00009986"/>
    </source>
</evidence>
<gene>
    <name evidence="6" type="primary">gapN</name>
    <name evidence="6" type="ORF">A0J61_04918</name>
</gene>
<evidence type="ECO:0000256" key="4">
    <source>
        <dbReference type="RuleBase" id="RU003345"/>
    </source>
</evidence>
<dbReference type="Proteomes" id="UP000093000">
    <property type="component" value="Unassembled WGS sequence"/>
</dbReference>
<comment type="similarity">
    <text evidence="1 4">Belongs to the aldehyde dehydrogenase family.</text>
</comment>
<dbReference type="Gene3D" id="3.40.605.10">
    <property type="entry name" value="Aldehyde Dehydrogenase, Chain A, domain 1"/>
    <property type="match status" value="1"/>
</dbReference>
<dbReference type="FunFam" id="3.40.309.10:FF:000009">
    <property type="entry name" value="Aldehyde dehydrogenase A"/>
    <property type="match status" value="1"/>
</dbReference>
<evidence type="ECO:0000256" key="3">
    <source>
        <dbReference type="PROSITE-ProRule" id="PRU10007"/>
    </source>
</evidence>
<dbReference type="AlphaFoldDB" id="A0A1C7ND81"/>
<comment type="caution">
    <text evidence="6">The sequence shown here is derived from an EMBL/GenBank/DDBJ whole genome shotgun (WGS) entry which is preliminary data.</text>
</comment>
<dbReference type="Gene3D" id="3.40.309.10">
    <property type="entry name" value="Aldehyde Dehydrogenase, Chain A, domain 2"/>
    <property type="match status" value="1"/>
</dbReference>
<dbReference type="OrthoDB" id="310895at2759"/>
<accession>A0A1C7ND81</accession>
<evidence type="ECO:0000313" key="7">
    <source>
        <dbReference type="Proteomes" id="UP000093000"/>
    </source>
</evidence>
<reference evidence="6 7" key="1">
    <citation type="submission" date="2016-03" db="EMBL/GenBank/DDBJ databases">
        <title>Choanephora cucurbitarum.</title>
        <authorList>
            <person name="Min B."/>
            <person name="Park H."/>
            <person name="Park J.-H."/>
            <person name="Shin H.-D."/>
            <person name="Choi I.-G."/>
        </authorList>
    </citation>
    <scope>NUCLEOTIDE SEQUENCE [LARGE SCALE GENOMIC DNA]</scope>
    <source>
        <strain evidence="6 7">KUS-F28377</strain>
    </source>
</reference>
<dbReference type="STRING" id="101091.A0A1C7ND81"/>
<dbReference type="PANTHER" id="PTHR11699">
    <property type="entry name" value="ALDEHYDE DEHYDROGENASE-RELATED"/>
    <property type="match status" value="1"/>
</dbReference>
<dbReference type="InterPro" id="IPR016161">
    <property type="entry name" value="Ald_DH/histidinol_DH"/>
</dbReference>
<dbReference type="InterPro" id="IPR029510">
    <property type="entry name" value="Ald_DH_CS_GLU"/>
</dbReference>
<feature type="active site" evidence="3">
    <location>
        <position position="52"/>
    </location>
</feature>
<dbReference type="GO" id="GO:0016620">
    <property type="term" value="F:oxidoreductase activity, acting on the aldehyde or oxo group of donors, NAD or NADP as acceptor"/>
    <property type="evidence" value="ECO:0007669"/>
    <property type="project" value="InterPro"/>
</dbReference>
<keyword evidence="2 4" id="KW-0560">Oxidoreductase</keyword>
<evidence type="ECO:0000259" key="5">
    <source>
        <dbReference type="Pfam" id="PF00171"/>
    </source>
</evidence>
<protein>
    <submittedName>
        <fullName evidence="6">NADP-dependent glyceraldehyde-3-phosphate dehydrogenase</fullName>
    </submittedName>
</protein>
<proteinExistence type="inferred from homology"/>
<evidence type="ECO:0000313" key="6">
    <source>
        <dbReference type="EMBL" id="OBZ87031.1"/>
    </source>
</evidence>
<dbReference type="InterPro" id="IPR016162">
    <property type="entry name" value="Ald_DH_N"/>
</dbReference>